<dbReference type="AlphaFoldDB" id="A0A126Q1P4"/>
<proteinExistence type="predicted"/>
<gene>
    <name evidence="2" type="ORF">AVL55_09395</name>
</gene>
<dbReference type="RefSeq" id="WP_061094941.1">
    <property type="nucleotide sequence ID" value="NZ_CP014323.1"/>
</dbReference>
<dbReference type="InterPro" id="IPR041685">
    <property type="entry name" value="AAA_GajA/Old/RecF-like"/>
</dbReference>
<dbReference type="OrthoDB" id="104167at2"/>
<dbReference type="GO" id="GO:0006302">
    <property type="term" value="P:double-strand break repair"/>
    <property type="evidence" value="ECO:0007669"/>
    <property type="project" value="TreeGrafter"/>
</dbReference>
<dbReference type="Gene3D" id="3.40.50.300">
    <property type="entry name" value="P-loop containing nucleotide triphosphate hydrolases"/>
    <property type="match status" value="1"/>
</dbReference>
<dbReference type="EMBL" id="CP014323">
    <property type="protein sequence ID" value="AMJ98358.1"/>
    <property type="molecule type" value="Genomic_DNA"/>
</dbReference>
<reference evidence="2 3" key="1">
    <citation type="submission" date="2015-12" db="EMBL/GenBank/DDBJ databases">
        <authorList>
            <person name="Shamseldin A."/>
            <person name="Moawad H."/>
            <person name="Abd El-Rahim W.M."/>
            <person name="Sadowsky M.J."/>
        </authorList>
    </citation>
    <scope>NUCLEOTIDE SEQUENCE [LARGE SCALE GENOMIC DNA]</scope>
    <source>
        <strain evidence="2 3">D7</strain>
    </source>
</reference>
<evidence type="ECO:0000313" key="3">
    <source>
        <dbReference type="Proteomes" id="UP000063991"/>
    </source>
</evidence>
<dbReference type="PANTHER" id="PTHR32182">
    <property type="entry name" value="DNA REPLICATION AND REPAIR PROTEIN RECF"/>
    <property type="match status" value="1"/>
</dbReference>
<dbReference type="SUPFAM" id="SSF52540">
    <property type="entry name" value="P-loop containing nucleoside triphosphate hydrolases"/>
    <property type="match status" value="1"/>
</dbReference>
<dbReference type="PANTHER" id="PTHR32182:SF22">
    <property type="entry name" value="ATP-DEPENDENT ENDONUCLEASE, OLD FAMILY-RELATED"/>
    <property type="match status" value="1"/>
</dbReference>
<protein>
    <recommendedName>
        <fullName evidence="1">Endonuclease GajA/Old nuclease/RecF-like AAA domain-containing protein</fullName>
    </recommendedName>
</protein>
<organism evidence="2 3">
    <name type="scientific">Alteromonas macleodii</name>
    <name type="common">Pseudoalteromonas macleodii</name>
    <dbReference type="NCBI Taxonomy" id="28108"/>
    <lineage>
        <taxon>Bacteria</taxon>
        <taxon>Pseudomonadati</taxon>
        <taxon>Pseudomonadota</taxon>
        <taxon>Gammaproteobacteria</taxon>
        <taxon>Alteromonadales</taxon>
        <taxon>Alteromonadaceae</taxon>
        <taxon>Alteromonas/Salinimonas group</taxon>
        <taxon>Alteromonas</taxon>
    </lineage>
</organism>
<name>A0A126Q1P4_ALTMA</name>
<feature type="domain" description="Endonuclease GajA/Old nuclease/RecF-like AAA" evidence="1">
    <location>
        <begin position="1"/>
        <end position="167"/>
    </location>
</feature>
<dbReference type="GO" id="GO:0000731">
    <property type="term" value="P:DNA synthesis involved in DNA repair"/>
    <property type="evidence" value="ECO:0007669"/>
    <property type="project" value="TreeGrafter"/>
</dbReference>
<accession>A0A126Q1P4</accession>
<evidence type="ECO:0000259" key="1">
    <source>
        <dbReference type="Pfam" id="PF13175"/>
    </source>
</evidence>
<dbReference type="InterPro" id="IPR027417">
    <property type="entry name" value="P-loop_NTPase"/>
</dbReference>
<evidence type="ECO:0000313" key="2">
    <source>
        <dbReference type="EMBL" id="AMJ98358.1"/>
    </source>
</evidence>
<dbReference type="Pfam" id="PF13175">
    <property type="entry name" value="AAA_15"/>
    <property type="match status" value="1"/>
</dbReference>
<dbReference type="Proteomes" id="UP000063991">
    <property type="component" value="Chromosome"/>
</dbReference>
<sequence length="175" mass="20356">MRLHELHVNNFRKLKNCCIKFRDTTFLIGPNNAGKSSVFAALNHLHKNSNLDREDFSKEYNEEEESYSYESEVEVIAEYQNVPAEANNWLGFKGRIITSTEHLEGETGNSIIYKKVWSLTESKPKIFMKEHPRTRSPRYAECRKVSDLVGEDYSEDFLKEYFGENNYEKTLAVAA</sequence>